<reference evidence="6 7" key="1">
    <citation type="submission" date="2017-11" db="EMBL/GenBank/DDBJ databases">
        <title>Genomic Encyclopedia of Archaeal and Bacterial Type Strains, Phase II (KMG-II): From Individual Species to Whole Genera.</title>
        <authorList>
            <person name="Goeker M."/>
        </authorList>
    </citation>
    <scope>NUCLEOTIDE SEQUENCE [LARGE SCALE GENOMIC DNA]</scope>
    <source>
        <strain evidence="6 7">DSM 29128</strain>
    </source>
</reference>
<dbReference type="AlphaFoldDB" id="A0A2M8W5P1"/>
<sequence length="296" mass="32581">MQIELIDTFLDLCETQSFNQTAERLGITQSTVSGRIKTLERIVGVRLFLRSRSGTALTTEGLRFEPHARSLRHDWVTALNAARDTAMTGVTIRIGLQHDLVGLEIKRLIGRLRDILPDTAFLFEADYSGQICADLVSGQQDIAVLYSPIIQPDLHFETLGEVHYVMVSSESDSLEEIDKQSYILANYSASFAHAHAALLPEFRHVSLSIGQNAAMVDLLTSLSGSAYVLAHSAQALVASGICQIVQDAPAISQPVFVGMNVRNRHRAAYRKLTRALHDQYGAETSAPRVRTKASHV</sequence>
<proteinExistence type="inferred from homology"/>
<keyword evidence="7" id="KW-1185">Reference proteome</keyword>
<dbReference type="PANTHER" id="PTHR30126">
    <property type="entry name" value="HTH-TYPE TRANSCRIPTIONAL REGULATOR"/>
    <property type="match status" value="1"/>
</dbReference>
<evidence type="ECO:0000313" key="7">
    <source>
        <dbReference type="Proteomes" id="UP000228531"/>
    </source>
</evidence>
<evidence type="ECO:0000256" key="3">
    <source>
        <dbReference type="ARBA" id="ARBA00023125"/>
    </source>
</evidence>
<dbReference type="InterPro" id="IPR005119">
    <property type="entry name" value="LysR_subst-bd"/>
</dbReference>
<dbReference type="PRINTS" id="PR00039">
    <property type="entry name" value="HTHLYSR"/>
</dbReference>
<evidence type="ECO:0000313" key="6">
    <source>
        <dbReference type="EMBL" id="PJI86228.1"/>
    </source>
</evidence>
<keyword evidence="2" id="KW-0805">Transcription regulation</keyword>
<gene>
    <name evidence="6" type="ORF">BC777_2596</name>
</gene>
<dbReference type="SUPFAM" id="SSF53850">
    <property type="entry name" value="Periplasmic binding protein-like II"/>
    <property type="match status" value="1"/>
</dbReference>
<dbReference type="Gene3D" id="3.40.190.10">
    <property type="entry name" value="Periplasmic binding protein-like II"/>
    <property type="match status" value="2"/>
</dbReference>
<dbReference type="Pfam" id="PF00126">
    <property type="entry name" value="HTH_1"/>
    <property type="match status" value="1"/>
</dbReference>
<evidence type="ECO:0000256" key="1">
    <source>
        <dbReference type="ARBA" id="ARBA00009437"/>
    </source>
</evidence>
<evidence type="ECO:0000256" key="2">
    <source>
        <dbReference type="ARBA" id="ARBA00023015"/>
    </source>
</evidence>
<dbReference type="Gene3D" id="1.10.10.10">
    <property type="entry name" value="Winged helix-like DNA-binding domain superfamily/Winged helix DNA-binding domain"/>
    <property type="match status" value="1"/>
</dbReference>
<evidence type="ECO:0000259" key="5">
    <source>
        <dbReference type="PROSITE" id="PS50931"/>
    </source>
</evidence>
<dbReference type="GO" id="GO:0000976">
    <property type="term" value="F:transcription cis-regulatory region binding"/>
    <property type="evidence" value="ECO:0007669"/>
    <property type="project" value="TreeGrafter"/>
</dbReference>
<accession>A0A2M8W5P1</accession>
<dbReference type="OrthoDB" id="9811588at2"/>
<name>A0A2M8W5P1_9RHOB</name>
<feature type="domain" description="HTH lysR-type" evidence="5">
    <location>
        <begin position="1"/>
        <end position="58"/>
    </location>
</feature>
<dbReference type="PROSITE" id="PS50931">
    <property type="entry name" value="HTH_LYSR"/>
    <property type="match status" value="1"/>
</dbReference>
<dbReference type="SUPFAM" id="SSF46785">
    <property type="entry name" value="Winged helix' DNA-binding domain"/>
    <property type="match status" value="1"/>
</dbReference>
<comment type="caution">
    <text evidence="6">The sequence shown here is derived from an EMBL/GenBank/DDBJ whole genome shotgun (WGS) entry which is preliminary data.</text>
</comment>
<dbReference type="PANTHER" id="PTHR30126:SF21">
    <property type="entry name" value="TRANSCRIPTIONAL REGULATOR-RELATED"/>
    <property type="match status" value="1"/>
</dbReference>
<dbReference type="Proteomes" id="UP000228531">
    <property type="component" value="Unassembled WGS sequence"/>
</dbReference>
<organism evidence="6 7">
    <name type="scientific">Yoonia maricola</name>
    <dbReference type="NCBI Taxonomy" id="420999"/>
    <lineage>
        <taxon>Bacteria</taxon>
        <taxon>Pseudomonadati</taxon>
        <taxon>Pseudomonadota</taxon>
        <taxon>Alphaproteobacteria</taxon>
        <taxon>Rhodobacterales</taxon>
        <taxon>Paracoccaceae</taxon>
        <taxon>Yoonia</taxon>
    </lineage>
</organism>
<keyword evidence="4" id="KW-0804">Transcription</keyword>
<comment type="similarity">
    <text evidence="1">Belongs to the LysR transcriptional regulatory family.</text>
</comment>
<dbReference type="InterPro" id="IPR036390">
    <property type="entry name" value="WH_DNA-bd_sf"/>
</dbReference>
<keyword evidence="3 6" id="KW-0238">DNA-binding</keyword>
<evidence type="ECO:0000256" key="4">
    <source>
        <dbReference type="ARBA" id="ARBA00023163"/>
    </source>
</evidence>
<protein>
    <submittedName>
        <fullName evidence="6">DNA-binding transcriptional LysR family regulator</fullName>
    </submittedName>
</protein>
<dbReference type="Pfam" id="PF03466">
    <property type="entry name" value="LysR_substrate"/>
    <property type="match status" value="1"/>
</dbReference>
<dbReference type="InterPro" id="IPR036388">
    <property type="entry name" value="WH-like_DNA-bd_sf"/>
</dbReference>
<dbReference type="GO" id="GO:0003700">
    <property type="term" value="F:DNA-binding transcription factor activity"/>
    <property type="evidence" value="ECO:0007669"/>
    <property type="project" value="InterPro"/>
</dbReference>
<dbReference type="RefSeq" id="WP_100368537.1">
    <property type="nucleotide sequence ID" value="NZ_PGTY01000002.1"/>
</dbReference>
<dbReference type="EMBL" id="PGTY01000002">
    <property type="protein sequence ID" value="PJI86228.1"/>
    <property type="molecule type" value="Genomic_DNA"/>
</dbReference>
<dbReference type="InterPro" id="IPR000847">
    <property type="entry name" value="LysR_HTH_N"/>
</dbReference>